<feature type="transmembrane region" description="Helical" evidence="9">
    <location>
        <begin position="379"/>
        <end position="396"/>
    </location>
</feature>
<evidence type="ECO:0000256" key="3">
    <source>
        <dbReference type="ARBA" id="ARBA00022448"/>
    </source>
</evidence>
<comment type="subcellular location">
    <subcellularLocation>
        <location evidence="9">Cell inner membrane</location>
        <topology evidence="9">Multi-pass membrane protein</topology>
    </subcellularLocation>
    <subcellularLocation>
        <location evidence="1">Cell membrane</location>
        <topology evidence="1">Multi-pass membrane protein</topology>
    </subcellularLocation>
</comment>
<evidence type="ECO:0000256" key="9">
    <source>
        <dbReference type="RuleBase" id="RU362122"/>
    </source>
</evidence>
<evidence type="ECO:0000256" key="7">
    <source>
        <dbReference type="ARBA" id="ARBA00022989"/>
    </source>
</evidence>
<keyword evidence="6 9" id="KW-0029">Amino-acid transport</keyword>
<evidence type="ECO:0000256" key="4">
    <source>
        <dbReference type="ARBA" id="ARBA00022475"/>
    </source>
</evidence>
<comment type="similarity">
    <text evidence="2 9">Belongs to the branched chain amino acid transporter family.</text>
</comment>
<gene>
    <name evidence="10" type="primary">brnQ</name>
    <name evidence="10" type="ORF">PA42_03370</name>
</gene>
<name>A0ABQ4VES8_9PAST</name>
<protein>
    <recommendedName>
        <fullName evidence="9">Branched-chain amino acid transport system carrier protein</fullName>
    </recommendedName>
</protein>
<feature type="transmembrane region" description="Helical" evidence="9">
    <location>
        <begin position="347"/>
        <end position="367"/>
    </location>
</feature>
<dbReference type="GeneID" id="69687908"/>
<keyword evidence="7 9" id="KW-1133">Transmembrane helix</keyword>
<feature type="transmembrane region" description="Helical" evidence="9">
    <location>
        <begin position="36"/>
        <end position="60"/>
    </location>
</feature>
<feature type="transmembrane region" description="Helical" evidence="9">
    <location>
        <begin position="106"/>
        <end position="134"/>
    </location>
</feature>
<feature type="transmembrane region" description="Helical" evidence="9">
    <location>
        <begin position="223"/>
        <end position="245"/>
    </location>
</feature>
<evidence type="ECO:0000256" key="5">
    <source>
        <dbReference type="ARBA" id="ARBA00022692"/>
    </source>
</evidence>
<feature type="transmembrane region" description="Helical" evidence="9">
    <location>
        <begin position="408"/>
        <end position="425"/>
    </location>
</feature>
<keyword evidence="3 9" id="KW-0813">Transport</keyword>
<evidence type="ECO:0000256" key="2">
    <source>
        <dbReference type="ARBA" id="ARBA00008540"/>
    </source>
</evidence>
<proteinExistence type="inferred from homology"/>
<evidence type="ECO:0000313" key="11">
    <source>
        <dbReference type="Proteomes" id="UP001052140"/>
    </source>
</evidence>
<feature type="transmembrane region" description="Helical" evidence="9">
    <location>
        <begin position="72"/>
        <end position="94"/>
    </location>
</feature>
<dbReference type="Proteomes" id="UP001052140">
    <property type="component" value="Unassembled WGS sequence"/>
</dbReference>
<keyword evidence="8 9" id="KW-0472">Membrane</keyword>
<feature type="transmembrane region" description="Helical" evidence="9">
    <location>
        <begin position="146"/>
        <end position="169"/>
    </location>
</feature>
<feature type="transmembrane region" description="Helical" evidence="9">
    <location>
        <begin position="285"/>
        <end position="309"/>
    </location>
</feature>
<feature type="transmembrane region" description="Helical" evidence="9">
    <location>
        <begin position="189"/>
        <end position="211"/>
    </location>
</feature>
<accession>A0ABQ4VES8</accession>
<evidence type="ECO:0000256" key="8">
    <source>
        <dbReference type="ARBA" id="ARBA00023136"/>
    </source>
</evidence>
<evidence type="ECO:0000256" key="6">
    <source>
        <dbReference type="ARBA" id="ARBA00022970"/>
    </source>
</evidence>
<dbReference type="PANTHER" id="PTHR30588">
    <property type="entry name" value="BRANCHED-CHAIN AMINO ACID TRANSPORT SYSTEM 2 CARRIER PROTEIN"/>
    <property type="match status" value="1"/>
</dbReference>
<dbReference type="InterPro" id="IPR004685">
    <property type="entry name" value="Brnchd-chn_aa_trnsp_Livcs"/>
</dbReference>
<sequence length="435" mass="46494">MNKNTFIVGFMLFAIFFGAGNLIFPPKLGFESGLGFWPAILGFVTTGVGLPLLGILVATRYEGGYKKALEDIHPWISILLLGAIYLTIGPFFAIPRTAATAFDMAVIPFIGGADTVALFLFTLVYFGITLWVSLNPTKMVDRIGAILTPVLLIAIIALVVRMATILMGGEYINTSTGMNNPLVTGFIEGYQTMDVLASFAFSVVVMNAIRAKSDKNSSFIKQATLASIVAAMALAFIYIAIGWIGNNMPLSTQTLAEVSEKGQNLGVFILNESTTQSFGALGRSLLGLIVTLACLTTAIGLVVATSSYFNSIFPRISYRNYAILFTLIGFGLANQGLNAVISKSVPVLLVLYPISMTAMLLLLVNLVMPLPKLAKGLSIVLVAIISILSVMGSPLIDNLPLKAYSMEWLPFAILGCVIGLIIAKVRANQPLNKAV</sequence>
<keyword evidence="5 9" id="KW-0812">Transmembrane</keyword>
<dbReference type="Pfam" id="PF05525">
    <property type="entry name" value="Branch_AA_trans"/>
    <property type="match status" value="1"/>
</dbReference>
<comment type="caution">
    <text evidence="10">The sequence shown here is derived from an EMBL/GenBank/DDBJ whole genome shotgun (WGS) entry which is preliminary data.</text>
</comment>
<comment type="function">
    <text evidence="9">Component of the transport system for branched-chain amino acids.</text>
</comment>
<keyword evidence="11" id="KW-1185">Reference proteome</keyword>
<dbReference type="RefSeq" id="WP_226690335.1">
    <property type="nucleotide sequence ID" value="NZ_BPUX01000001.1"/>
</dbReference>
<evidence type="ECO:0000313" key="10">
    <source>
        <dbReference type="EMBL" id="GJH42163.1"/>
    </source>
</evidence>
<keyword evidence="4" id="KW-1003">Cell membrane</keyword>
<dbReference type="PANTHER" id="PTHR30588:SF7">
    <property type="entry name" value="BRANCHED-CHAIN AMINO ACID CARRIER PROTEIN SAOUHSC_01411-RELATED"/>
    <property type="match status" value="1"/>
</dbReference>
<reference evidence="10" key="1">
    <citation type="submission" date="2024-05" db="EMBL/GenBank/DDBJ databases">
        <title>Determining zoonotic pasteurella genome.</title>
        <authorList>
            <person name="Maeda T."/>
            <person name="Takahashi T."/>
            <person name="Yoshida H."/>
        </authorList>
    </citation>
    <scope>NUCLEOTIDE SEQUENCE</scope>
    <source>
        <strain evidence="10">PA42</strain>
    </source>
</reference>
<dbReference type="EMBL" id="BPUX01000001">
    <property type="protein sequence ID" value="GJH42163.1"/>
    <property type="molecule type" value="Genomic_DNA"/>
</dbReference>
<feature type="transmembrane region" description="Helical" evidence="9">
    <location>
        <begin position="7"/>
        <end position="24"/>
    </location>
</feature>
<feature type="transmembrane region" description="Helical" evidence="9">
    <location>
        <begin position="321"/>
        <end position="341"/>
    </location>
</feature>
<dbReference type="NCBIfam" id="TIGR00796">
    <property type="entry name" value="livcs"/>
    <property type="match status" value="1"/>
</dbReference>
<organism evidence="10 11">
    <name type="scientific">Pasteurella canis</name>
    <dbReference type="NCBI Taxonomy" id="753"/>
    <lineage>
        <taxon>Bacteria</taxon>
        <taxon>Pseudomonadati</taxon>
        <taxon>Pseudomonadota</taxon>
        <taxon>Gammaproteobacteria</taxon>
        <taxon>Pasteurellales</taxon>
        <taxon>Pasteurellaceae</taxon>
        <taxon>Pasteurella</taxon>
    </lineage>
</organism>
<evidence type="ECO:0000256" key="1">
    <source>
        <dbReference type="ARBA" id="ARBA00004651"/>
    </source>
</evidence>